<keyword evidence="1" id="KW-0812">Transmembrane</keyword>
<dbReference type="AlphaFoldDB" id="A0A3A1UQR5"/>
<protein>
    <submittedName>
        <fullName evidence="2">Uncharacterized protein</fullName>
    </submittedName>
</protein>
<evidence type="ECO:0000313" key="2">
    <source>
        <dbReference type="EMBL" id="RIX50887.1"/>
    </source>
</evidence>
<sequence>MAPVISVKEWMLTMLIMAIPVVNIIMMFVFAFADGNPSKKNYFKAMLLWAAIVLVIYILIFVVFFGIYFSAVSGY</sequence>
<keyword evidence="1" id="KW-1133">Transmembrane helix</keyword>
<feature type="transmembrane region" description="Helical" evidence="1">
    <location>
        <begin position="12"/>
        <end position="33"/>
    </location>
</feature>
<reference evidence="2 3" key="1">
    <citation type="submission" date="2018-09" db="EMBL/GenBank/DDBJ databases">
        <title>Paenibacillus aracenensis nov. sp. isolated from a cave in southern Spain.</title>
        <authorList>
            <person name="Jurado V."/>
            <person name="Gutierrez-Patricio S."/>
            <person name="Gonzalez-Pimentel J.L."/>
            <person name="Miller A.Z."/>
            <person name="Laiz L."/>
            <person name="Saiz-Jimenez C."/>
        </authorList>
    </citation>
    <scope>NUCLEOTIDE SEQUENCE [LARGE SCALE GENOMIC DNA]</scope>
    <source>
        <strain evidence="2 3">DSM 22867</strain>
    </source>
</reference>
<name>A0A3A1UQR5_9BACL</name>
<keyword evidence="1" id="KW-0472">Membrane</keyword>
<gene>
    <name evidence="2" type="ORF">D3P08_18955</name>
</gene>
<dbReference type="EMBL" id="QXQA01000013">
    <property type="protein sequence ID" value="RIX50887.1"/>
    <property type="molecule type" value="Genomic_DNA"/>
</dbReference>
<keyword evidence="3" id="KW-1185">Reference proteome</keyword>
<evidence type="ECO:0000256" key="1">
    <source>
        <dbReference type="SAM" id="Phobius"/>
    </source>
</evidence>
<evidence type="ECO:0000313" key="3">
    <source>
        <dbReference type="Proteomes" id="UP000266482"/>
    </source>
</evidence>
<organism evidence="2 3">
    <name type="scientific">Paenibacillus nanensis</name>
    <dbReference type="NCBI Taxonomy" id="393251"/>
    <lineage>
        <taxon>Bacteria</taxon>
        <taxon>Bacillati</taxon>
        <taxon>Bacillota</taxon>
        <taxon>Bacilli</taxon>
        <taxon>Bacillales</taxon>
        <taxon>Paenibacillaceae</taxon>
        <taxon>Paenibacillus</taxon>
    </lineage>
</organism>
<feature type="transmembrane region" description="Helical" evidence="1">
    <location>
        <begin position="45"/>
        <end position="69"/>
    </location>
</feature>
<dbReference type="Proteomes" id="UP000266482">
    <property type="component" value="Unassembled WGS sequence"/>
</dbReference>
<accession>A0A3A1UQR5</accession>
<comment type="caution">
    <text evidence="2">The sequence shown here is derived from an EMBL/GenBank/DDBJ whole genome shotgun (WGS) entry which is preliminary data.</text>
</comment>
<proteinExistence type="predicted"/>
<dbReference type="OrthoDB" id="2943819at2"/>